<reference evidence="2 3" key="1">
    <citation type="journal article" date="2010" name="Proc. Natl. Acad. Sci. U.S.A.">
        <title>Giant virus with a remarkable complement of genes infects marine zooplankton.</title>
        <authorList>
            <person name="Fischer M.G."/>
            <person name="Allen M.J."/>
            <person name="Wilson W.H."/>
            <person name="Suttle C.A."/>
        </authorList>
    </citation>
    <scope>NUCLEOTIDE SEQUENCE [LARGE SCALE GENOMIC DNA]</scope>
    <source>
        <strain evidence="2 3">BV-PW1</strain>
    </source>
</reference>
<gene>
    <name evidence="2" type="ORF">crov013</name>
</gene>
<keyword evidence="1" id="KW-0472">Membrane</keyword>
<dbReference type="KEGG" id="vg:9887415"/>
<protein>
    <recommendedName>
        <fullName evidence="4">Amine oxidase domain-containing protein</fullName>
    </recommendedName>
</protein>
<dbReference type="EMBL" id="GU244497">
    <property type="protein sequence ID" value="ADO67046.1"/>
    <property type="molecule type" value="Genomic_DNA"/>
</dbReference>
<dbReference type="Proteomes" id="UP000029781">
    <property type="component" value="Segment"/>
</dbReference>
<evidence type="ECO:0008006" key="4">
    <source>
        <dbReference type="Google" id="ProtNLM"/>
    </source>
</evidence>
<keyword evidence="1" id="KW-1133">Transmembrane helix</keyword>
<evidence type="ECO:0000313" key="3">
    <source>
        <dbReference type="Proteomes" id="UP000029781"/>
    </source>
</evidence>
<evidence type="ECO:0000256" key="1">
    <source>
        <dbReference type="SAM" id="Phobius"/>
    </source>
</evidence>
<organism evidence="2 3">
    <name type="scientific">Cafeteria roenbergensis virus (strain BV-PW1)</name>
    <name type="common">CroV</name>
    <dbReference type="NCBI Taxonomy" id="693272"/>
    <lineage>
        <taxon>Viruses</taxon>
        <taxon>Varidnaviria</taxon>
        <taxon>Bamfordvirae</taxon>
        <taxon>Nucleocytoviricota</taxon>
        <taxon>Megaviricetes</taxon>
        <taxon>Imitervirales</taxon>
        <taxon>Mimiviridae</taxon>
        <taxon>Aliimimivirinae</taxon>
        <taxon>Rheavirus</taxon>
        <taxon>Rheavirus sinusmexicani</taxon>
    </lineage>
</organism>
<dbReference type="InterPro" id="IPR036188">
    <property type="entry name" value="FAD/NAD-bd_sf"/>
</dbReference>
<dbReference type="SUPFAM" id="SSF51905">
    <property type="entry name" value="FAD/NAD(P)-binding domain"/>
    <property type="match status" value="1"/>
</dbReference>
<dbReference type="GeneID" id="9887415"/>
<dbReference type="Pfam" id="PF13450">
    <property type="entry name" value="NAD_binding_8"/>
    <property type="match status" value="1"/>
</dbReference>
<keyword evidence="1" id="KW-0812">Transmembrane</keyword>
<name>E3T4D3_CROVB</name>
<keyword evidence="3" id="KW-1185">Reference proteome</keyword>
<evidence type="ECO:0000313" key="2">
    <source>
        <dbReference type="EMBL" id="ADO67046.1"/>
    </source>
</evidence>
<dbReference type="RefSeq" id="YP_003969645.1">
    <property type="nucleotide sequence ID" value="NC_014637.1"/>
</dbReference>
<accession>E3T4D3</accession>
<organismHost>
    <name type="scientific">Cafeteria roenbergensis</name>
    <name type="common">Marine flagellate</name>
    <dbReference type="NCBI Taxonomy" id="33653"/>
</organismHost>
<dbReference type="Gene3D" id="3.50.50.60">
    <property type="entry name" value="FAD/NAD(P)-binding domain"/>
    <property type="match status" value="1"/>
</dbReference>
<proteinExistence type="predicted"/>
<feature type="transmembrane region" description="Helical" evidence="1">
    <location>
        <begin position="458"/>
        <end position="477"/>
    </location>
</feature>
<sequence>MKIYDYIIYGGGPTGMTLAYILAKNKLKVALVEKDSKMGGCWKVEWYNNKYFTEHSPRVLMEDNSSLFKLFNQIGYDYKKNTIPTYGNLLESNFKFIKFFYKKLLLSDYYKIIYGLTINYTNLTVTEWLNKINISESGKKAFNIFSILLANSPDKLLVSELFISSNFPVMFLQFKNNEEWINLLENKLVNLHVDIFKNHELTNLIYYIDTNKIEYSILQYNKKSINLFGKNHLLTLPPKAMYNLLLNQIDIIRNNWPLLKNNNLNKWLDDSTYYSFGFQLHFNQSKIENPRLDLSNKELCWSCSTEYNLILLPTSDYSKIYSKDSQIKTVWSCTIVDTNVLIKKFNKTVNQMTKKEIINDIVNELLKITKIKPKYITFYDGLKKEVINGKEQWISKDSAFSVGKSGIIPSKGLLSNLEWIGPHNKTGITVINKAVNVAVDWCKNKNMNVYKLDKKTDYISGLLIIVLFVLIVYYFNYKK</sequence>